<proteinExistence type="inferred from homology"/>
<dbReference type="GO" id="GO:0005737">
    <property type="term" value="C:cytoplasm"/>
    <property type="evidence" value="ECO:0007669"/>
    <property type="project" value="UniProtKB-SubCell"/>
</dbReference>
<keyword evidence="3 6" id="KW-0521">NADP</keyword>
<dbReference type="Pfam" id="PF01513">
    <property type="entry name" value="NAD_kinase"/>
    <property type="match status" value="1"/>
</dbReference>
<comment type="similarity">
    <text evidence="6">Belongs to the NAD kinase family.</text>
</comment>
<feature type="binding site" evidence="6">
    <location>
        <begin position="68"/>
        <end position="69"/>
    </location>
    <ligand>
        <name>NAD(+)</name>
        <dbReference type="ChEBI" id="CHEBI:57540"/>
    </ligand>
</feature>
<feature type="binding site" evidence="6">
    <location>
        <position position="170"/>
    </location>
    <ligand>
        <name>NAD(+)</name>
        <dbReference type="ChEBI" id="CHEBI:57540"/>
    </ligand>
</feature>
<comment type="function">
    <text evidence="6">Involved in the regulation of the intracellular balance of NAD and NADP, and is a key enzyme in the biosynthesis of NADP. Catalyzes specifically the phosphorylation on 2'-hydroxyl of the adenosine moiety of NAD to yield NADP.</text>
</comment>
<dbReference type="Gene3D" id="3.40.50.10330">
    <property type="entry name" value="Probable inorganic polyphosphate/atp-NAD kinase, domain 1"/>
    <property type="match status" value="1"/>
</dbReference>
<gene>
    <name evidence="6" type="primary">nadK</name>
    <name evidence="7" type="ORF">SAMN06275492_10155</name>
</gene>
<dbReference type="RefSeq" id="WP_085543357.1">
    <property type="nucleotide sequence ID" value="NZ_FXBB01000001.1"/>
</dbReference>
<feature type="binding site" evidence="6">
    <location>
        <position position="172"/>
    </location>
    <ligand>
        <name>NAD(+)</name>
        <dbReference type="ChEBI" id="CHEBI:57540"/>
    </ligand>
</feature>
<keyword evidence="2 6" id="KW-0418">Kinase</keyword>
<dbReference type="GO" id="GO:0046872">
    <property type="term" value="F:metal ion binding"/>
    <property type="evidence" value="ECO:0007669"/>
    <property type="project" value="UniProtKB-UniRule"/>
</dbReference>
<feature type="binding site" evidence="6">
    <location>
        <begin position="183"/>
        <end position="188"/>
    </location>
    <ligand>
        <name>NAD(+)</name>
        <dbReference type="ChEBI" id="CHEBI:57540"/>
    </ligand>
</feature>
<feature type="binding site" evidence="6">
    <location>
        <position position="153"/>
    </location>
    <ligand>
        <name>NAD(+)</name>
        <dbReference type="ChEBI" id="CHEBI:57540"/>
    </ligand>
</feature>
<feature type="binding site" evidence="6">
    <location>
        <position position="242"/>
    </location>
    <ligand>
        <name>NAD(+)</name>
        <dbReference type="ChEBI" id="CHEBI:57540"/>
    </ligand>
</feature>
<accession>A0A1X7I4M2</accession>
<feature type="active site" description="Proton acceptor" evidence="6">
    <location>
        <position position="68"/>
    </location>
</feature>
<dbReference type="InterPro" id="IPR016064">
    <property type="entry name" value="NAD/diacylglycerol_kinase_sf"/>
</dbReference>
<evidence type="ECO:0000256" key="3">
    <source>
        <dbReference type="ARBA" id="ARBA00022857"/>
    </source>
</evidence>
<dbReference type="PANTHER" id="PTHR20275">
    <property type="entry name" value="NAD KINASE"/>
    <property type="match status" value="1"/>
</dbReference>
<dbReference type="GO" id="GO:0006741">
    <property type="term" value="P:NADP+ biosynthetic process"/>
    <property type="evidence" value="ECO:0007669"/>
    <property type="project" value="UniProtKB-UniRule"/>
</dbReference>
<dbReference type="GO" id="GO:0051287">
    <property type="term" value="F:NAD binding"/>
    <property type="evidence" value="ECO:0007669"/>
    <property type="project" value="UniProtKB-ARBA"/>
</dbReference>
<comment type="cofactor">
    <cofactor evidence="6">
        <name>a divalent metal cation</name>
        <dbReference type="ChEBI" id="CHEBI:60240"/>
    </cofactor>
</comment>
<feature type="binding site" evidence="6">
    <location>
        <position position="73"/>
    </location>
    <ligand>
        <name>NAD(+)</name>
        <dbReference type="ChEBI" id="CHEBI:57540"/>
    </ligand>
</feature>
<comment type="catalytic activity">
    <reaction evidence="5 6">
        <text>NAD(+) + ATP = ADP + NADP(+) + H(+)</text>
        <dbReference type="Rhea" id="RHEA:18629"/>
        <dbReference type="ChEBI" id="CHEBI:15378"/>
        <dbReference type="ChEBI" id="CHEBI:30616"/>
        <dbReference type="ChEBI" id="CHEBI:57540"/>
        <dbReference type="ChEBI" id="CHEBI:58349"/>
        <dbReference type="ChEBI" id="CHEBI:456216"/>
        <dbReference type="EC" id="2.7.1.23"/>
    </reaction>
</comment>
<keyword evidence="6" id="KW-0067">ATP-binding</keyword>
<dbReference type="Gene3D" id="2.60.200.30">
    <property type="entry name" value="Probable inorganic polyphosphate/atp-NAD kinase, domain 2"/>
    <property type="match status" value="1"/>
</dbReference>
<dbReference type="InterPro" id="IPR017437">
    <property type="entry name" value="ATP-NAD_kinase_PpnK-typ_C"/>
</dbReference>
<keyword evidence="1 6" id="KW-0808">Transferase</keyword>
<evidence type="ECO:0000256" key="5">
    <source>
        <dbReference type="ARBA" id="ARBA00047925"/>
    </source>
</evidence>
<comment type="caution">
    <text evidence="6">Lacks conserved residue(s) required for the propagation of feature annotation.</text>
</comment>
<evidence type="ECO:0000256" key="2">
    <source>
        <dbReference type="ARBA" id="ARBA00022777"/>
    </source>
</evidence>
<evidence type="ECO:0000256" key="6">
    <source>
        <dbReference type="HAMAP-Rule" id="MF_00361"/>
    </source>
</evidence>
<dbReference type="InterPro" id="IPR017438">
    <property type="entry name" value="ATP-NAD_kinase_N"/>
</dbReference>
<dbReference type="HAMAP" id="MF_00361">
    <property type="entry name" value="NAD_kinase"/>
    <property type="match status" value="1"/>
</dbReference>
<comment type="subcellular location">
    <subcellularLocation>
        <location evidence="6">Cytoplasm</location>
    </subcellularLocation>
</comment>
<keyword evidence="8" id="KW-1185">Reference proteome</keyword>
<evidence type="ECO:0000313" key="7">
    <source>
        <dbReference type="EMBL" id="SMG08773.1"/>
    </source>
</evidence>
<dbReference type="GO" id="GO:0019674">
    <property type="term" value="P:NAD+ metabolic process"/>
    <property type="evidence" value="ECO:0007669"/>
    <property type="project" value="InterPro"/>
</dbReference>
<evidence type="ECO:0000256" key="4">
    <source>
        <dbReference type="ARBA" id="ARBA00023027"/>
    </source>
</evidence>
<protein>
    <recommendedName>
        <fullName evidence="6">NAD kinase</fullName>
        <ecNumber evidence="6">2.7.1.23</ecNumber>
    </recommendedName>
    <alternativeName>
        <fullName evidence="6">ATP-dependent NAD kinase</fullName>
    </alternativeName>
</protein>
<keyword evidence="6" id="KW-0963">Cytoplasm</keyword>
<dbReference type="GO" id="GO:0005524">
    <property type="term" value="F:ATP binding"/>
    <property type="evidence" value="ECO:0007669"/>
    <property type="project" value="UniProtKB-KW"/>
</dbReference>
<feature type="binding site" evidence="6">
    <location>
        <begin position="142"/>
        <end position="143"/>
    </location>
    <ligand>
        <name>NAD(+)</name>
        <dbReference type="ChEBI" id="CHEBI:57540"/>
    </ligand>
</feature>
<evidence type="ECO:0000313" key="8">
    <source>
        <dbReference type="Proteomes" id="UP000193355"/>
    </source>
</evidence>
<dbReference type="AlphaFoldDB" id="A0A1X7I4M2"/>
<sequence length="294" mass="32268">MREKSVIGLIVNTRKPKAIDLALDLLRWGPGEDICFRLPPLESSVLGIPVEEENWKDQVAVALVIGGDGTFLRAARYVLDDKIALFGVNVGHLGFLAAGDPCGVKDDVLQIANGNYRIQQRQILLGEIYRSGQIEHRLYALNDLVLTKGPLARVMEVDIHICNKLTGTLRADGIIASTPTGSTAYALSAGGPIVPPHVPCMILAPICAHTLYARPMVLGPEDVLTLVPRGESRDLTLTQDGQLGYEILPGDRIEITLSSDKKVDVLWLPDRDYYDLLSKKLMWGKTFYSGENKE</sequence>
<dbReference type="Pfam" id="PF20143">
    <property type="entry name" value="NAD_kinase_C"/>
    <property type="match status" value="1"/>
</dbReference>
<organism evidence="7 8">
    <name type="scientific">Dethiosulfovibrio salsuginis</name>
    <dbReference type="NCBI Taxonomy" id="561720"/>
    <lineage>
        <taxon>Bacteria</taxon>
        <taxon>Thermotogati</taxon>
        <taxon>Synergistota</taxon>
        <taxon>Synergistia</taxon>
        <taxon>Synergistales</taxon>
        <taxon>Dethiosulfovibrionaceae</taxon>
        <taxon>Dethiosulfovibrio</taxon>
    </lineage>
</organism>
<keyword evidence="6" id="KW-0547">Nucleotide-binding</keyword>
<evidence type="ECO:0000256" key="1">
    <source>
        <dbReference type="ARBA" id="ARBA00022679"/>
    </source>
</evidence>
<reference evidence="8" key="1">
    <citation type="submission" date="2017-04" db="EMBL/GenBank/DDBJ databases">
        <authorList>
            <person name="Varghese N."/>
            <person name="Submissions S."/>
        </authorList>
    </citation>
    <scope>NUCLEOTIDE SEQUENCE [LARGE SCALE GENOMIC DNA]</scope>
    <source>
        <strain evidence="8">USBA 82</strain>
    </source>
</reference>
<dbReference type="InterPro" id="IPR002504">
    <property type="entry name" value="NADK"/>
</dbReference>
<dbReference type="EMBL" id="FXBB01000001">
    <property type="protein sequence ID" value="SMG08773.1"/>
    <property type="molecule type" value="Genomic_DNA"/>
</dbReference>
<dbReference type="STRING" id="561720.SAMN06275492_10155"/>
<dbReference type="SUPFAM" id="SSF111331">
    <property type="entry name" value="NAD kinase/diacylglycerol kinase-like"/>
    <property type="match status" value="1"/>
</dbReference>
<dbReference type="OrthoDB" id="9774737at2"/>
<dbReference type="EC" id="2.7.1.23" evidence="6"/>
<name>A0A1X7I4M2_9BACT</name>
<keyword evidence="4 6" id="KW-0520">NAD</keyword>
<dbReference type="GO" id="GO:0003951">
    <property type="term" value="F:NAD+ kinase activity"/>
    <property type="evidence" value="ECO:0007669"/>
    <property type="project" value="UniProtKB-UniRule"/>
</dbReference>
<dbReference type="Proteomes" id="UP000193355">
    <property type="component" value="Unassembled WGS sequence"/>
</dbReference>
<dbReference type="PANTHER" id="PTHR20275:SF0">
    <property type="entry name" value="NAD KINASE"/>
    <property type="match status" value="1"/>
</dbReference>